<sequence length="365" mass="40732">MWKFWKRAKPHNVVEPTTPAELFVQQFQREYEAQWQIASPAFEEKRTTRNDSDPFELWRDLMGQTTQRYFADSSQNLSGSFSTPPDYGTQVERFVRSEEQGDAAYVLNRVEGPLEKFHEYVLQRRNDGFKILNIFTYYDDPVQPFVDGMTIAERVRGCSPDAPLGPLAESDAALDENRTFTNHEVRYGSGETAQTRVESIGTLVTSSGMLTVWDFGWDNDDARPLARMVEPGTYPIDRVTVAKRNAAVRVRLSEEIPVSWHPAALVNDPGEVVPVDAGCICIVDYPAYAAMTPRDKAIAEESINKVPRPAAIQFSPGASDTGFACDSGNGDGYYPAYWGLDAHGNLAQLVVDFIMLPAEEDGPAL</sequence>
<proteinExistence type="predicted"/>
<dbReference type="OrthoDB" id="9789980at2"/>
<accession>A0A5N6RWX2</accession>
<dbReference type="Proteomes" id="UP000325415">
    <property type="component" value="Unassembled WGS sequence"/>
</dbReference>
<protein>
    <submittedName>
        <fullName evidence="1">DUF4241 domain-containing protein</fullName>
    </submittedName>
</protein>
<dbReference type="InterPro" id="IPR025335">
    <property type="entry name" value="DUF4241"/>
</dbReference>
<dbReference type="RefSeq" id="WP_152581603.1">
    <property type="nucleotide sequence ID" value="NZ_JALCMD010000003.1"/>
</dbReference>
<organism evidence="1 2">
    <name type="scientific">Bifidobacterium tibiigranuli</name>
    <dbReference type="NCBI Taxonomy" id="2172043"/>
    <lineage>
        <taxon>Bacteria</taxon>
        <taxon>Bacillati</taxon>
        <taxon>Actinomycetota</taxon>
        <taxon>Actinomycetes</taxon>
        <taxon>Bifidobacteriales</taxon>
        <taxon>Bifidobacteriaceae</taxon>
        <taxon>Bifidobacterium</taxon>
    </lineage>
</organism>
<name>A0A5N6RWX2_9BIFI</name>
<dbReference type="AlphaFoldDB" id="A0A5N6RWX2"/>
<reference evidence="1 2" key="1">
    <citation type="submission" date="2018-04" db="EMBL/GenBank/DDBJ databases">
        <authorList>
            <person name="Eckel V.P."/>
            <person name="Vogel R.F."/>
        </authorList>
    </citation>
    <scope>NUCLEOTIDE SEQUENCE [LARGE SCALE GENOMIC DNA]</scope>
    <source>
        <strain evidence="2">TMW 2.1764</strain>
    </source>
</reference>
<gene>
    <name evidence="1" type="ORF">DDE84_10265</name>
</gene>
<evidence type="ECO:0000313" key="2">
    <source>
        <dbReference type="Proteomes" id="UP000325415"/>
    </source>
</evidence>
<comment type="caution">
    <text evidence="1">The sequence shown here is derived from an EMBL/GenBank/DDBJ whole genome shotgun (WGS) entry which is preliminary data.</text>
</comment>
<keyword evidence="2" id="KW-1185">Reference proteome</keyword>
<evidence type="ECO:0000313" key="1">
    <source>
        <dbReference type="EMBL" id="KAE8126759.1"/>
    </source>
</evidence>
<dbReference type="GeneID" id="78128062"/>
<dbReference type="EMBL" id="QDAG01000011">
    <property type="protein sequence ID" value="KAE8126759.1"/>
    <property type="molecule type" value="Genomic_DNA"/>
</dbReference>
<dbReference type="Pfam" id="PF14025">
    <property type="entry name" value="DUF4241"/>
    <property type="match status" value="1"/>
</dbReference>